<accession>A0A4Q1U9W4</accession>
<dbReference type="PANTHER" id="PTHR43322">
    <property type="entry name" value="1-D-DEOXYXYLULOSE 5-PHOSPHATE SYNTHASE-RELATED"/>
    <property type="match status" value="1"/>
</dbReference>
<dbReference type="SUPFAM" id="SSF52518">
    <property type="entry name" value="Thiamin diphosphate-binding fold (THDP-binding)"/>
    <property type="match status" value="2"/>
</dbReference>
<comment type="cofactor">
    <cofactor evidence="11">
        <name>Mg(2+)</name>
        <dbReference type="ChEBI" id="CHEBI:18420"/>
    </cofactor>
    <text evidence="11">Binds 1 Mg(2+) ion per subunit.</text>
</comment>
<feature type="domain" description="Transketolase-like pyrimidine-binding" evidence="12">
    <location>
        <begin position="320"/>
        <end position="485"/>
    </location>
</feature>
<feature type="binding site" evidence="11">
    <location>
        <position position="289"/>
    </location>
    <ligand>
        <name>thiamine diphosphate</name>
        <dbReference type="ChEBI" id="CHEBI:58937"/>
    </ligand>
</feature>
<dbReference type="NCBIfam" id="TIGR00204">
    <property type="entry name" value="dxs"/>
    <property type="match status" value="1"/>
</dbReference>
<dbReference type="SUPFAM" id="SSF52922">
    <property type="entry name" value="TK C-terminal domain-like"/>
    <property type="match status" value="1"/>
</dbReference>
<keyword evidence="7 11" id="KW-0784">Thiamine biosynthesis</keyword>
<proteinExistence type="inferred from homology"/>
<dbReference type="FunFam" id="3.40.50.970:FF:000005">
    <property type="entry name" value="1-deoxy-D-xylulose-5-phosphate synthase"/>
    <property type="match status" value="1"/>
</dbReference>
<comment type="subunit">
    <text evidence="3 11">Homodimer.</text>
</comment>
<keyword evidence="5 11" id="KW-0479">Metal-binding</keyword>
<dbReference type="EC" id="2.2.1.7" evidence="11"/>
<keyword evidence="4 11" id="KW-0808">Transferase</keyword>
<dbReference type="GO" id="GO:0000287">
    <property type="term" value="F:magnesium ion binding"/>
    <property type="evidence" value="ECO:0007669"/>
    <property type="project" value="UniProtKB-UniRule"/>
</dbReference>
<evidence type="ECO:0000313" key="13">
    <source>
        <dbReference type="EMBL" id="RXT28616.1"/>
    </source>
</evidence>
<dbReference type="GO" id="GO:0016114">
    <property type="term" value="P:terpenoid biosynthetic process"/>
    <property type="evidence" value="ECO:0007669"/>
    <property type="project" value="UniProtKB-UniRule"/>
</dbReference>
<protein>
    <recommendedName>
        <fullName evidence="11">1-deoxy-D-xylulose-5-phosphate synthase</fullName>
        <ecNumber evidence="11">2.2.1.7</ecNumber>
    </recommendedName>
    <alternativeName>
        <fullName evidence="11">1-deoxyxylulose-5-phosphate synthase</fullName>
        <shortName evidence="11">DXP synthase</shortName>
        <shortName evidence="11">DXPS</shortName>
    </alternativeName>
</protein>
<dbReference type="RefSeq" id="WP_129418142.1">
    <property type="nucleotide sequence ID" value="NZ_MZMU01000003.1"/>
</dbReference>
<dbReference type="NCBIfam" id="NF003933">
    <property type="entry name" value="PRK05444.2-2"/>
    <property type="match status" value="1"/>
</dbReference>
<dbReference type="CDD" id="cd02007">
    <property type="entry name" value="TPP_DXS"/>
    <property type="match status" value="1"/>
</dbReference>
<feature type="binding site" evidence="11">
    <location>
        <position position="180"/>
    </location>
    <ligand>
        <name>Mg(2+)</name>
        <dbReference type="ChEBI" id="CHEBI:18420"/>
    </ligand>
</feature>
<dbReference type="Proteomes" id="UP000290767">
    <property type="component" value="Unassembled WGS sequence"/>
</dbReference>
<evidence type="ECO:0000256" key="5">
    <source>
        <dbReference type="ARBA" id="ARBA00022723"/>
    </source>
</evidence>
<sequence length="638" mass="68221">MTQLPKTPLLDQVIYPADLRKLEDRDLPQLAREVRDEMIDAVSRTGGHLGAGLGVVELTIAIHSVFDTPSDRLIFDVGHQCYPHKILTGRRDRIRTLRQEDGLSGFTRRAESEYDPFGAAHSSTSISAGLGMAIAADLDKSDRRVIAVIGDGAMSAGMAYEALNNAGALDARLIVILNDNDMSIAPPTGAMSAYLARLASGRTYMGFRDLGKKLTAYLGKNIDRAITRAVEHARGYVTGGTMFEEMGFYHIGPIDGHSFDHLLPVLRNVRDNGRGPVLIHVVTQKGKGYPPAEAAADKYHGVNKFDVITGAQARVKPNAPSYTSVFAEALVQEAALDDKIVGITAAMPNGTGLDKLAEAYPSRCFDVGIAEQHAVTFAAGLAAEGYKPFAALYSTFLQRAYDQVVHDVAIQGLPVRFPIDRAGFVGADGPTHAGSFDTAFLTTLPGFVVMAAADEAELKHMVRTAVAYDGGPISFRYPRGEGVGVDMPARGEILQIGKGRIVKEGTKVALLSFGTRLADCLLAAEDLDAAGLSTTVADARFAKPLDHDLIRQLARHHEMVITVEEGSIGGFGSHVMHFLATEGLLDNGLKLRSLVMPDIWMEQAKPEAMNAHAGLDRAGIVSTVFRALGRGVAVGVAG</sequence>
<evidence type="ECO:0000256" key="1">
    <source>
        <dbReference type="ARBA" id="ARBA00004980"/>
    </source>
</evidence>
<dbReference type="HAMAP" id="MF_00315">
    <property type="entry name" value="DXP_synth"/>
    <property type="match status" value="1"/>
</dbReference>
<dbReference type="PROSITE" id="PS00801">
    <property type="entry name" value="TRANSKETOLASE_1"/>
    <property type="match status" value="1"/>
</dbReference>
<dbReference type="InterPro" id="IPR005477">
    <property type="entry name" value="Dxylulose-5-P_synthase"/>
</dbReference>
<dbReference type="GO" id="GO:0019288">
    <property type="term" value="P:isopentenyl diphosphate biosynthetic process, methylerythritol 4-phosphate pathway"/>
    <property type="evidence" value="ECO:0007669"/>
    <property type="project" value="UniProtKB-ARBA"/>
</dbReference>
<reference evidence="13 14" key="1">
    <citation type="submission" date="2017-03" db="EMBL/GenBank/DDBJ databases">
        <authorList>
            <person name="Safronova V.I."/>
            <person name="Sazanova A.L."/>
            <person name="Chirak E.R."/>
        </authorList>
    </citation>
    <scope>NUCLEOTIDE SEQUENCE [LARGE SCALE GENOMIC DNA]</scope>
    <source>
        <strain evidence="13 14">Tri-43</strain>
    </source>
</reference>
<comment type="similarity">
    <text evidence="2 11">Belongs to the transketolase family. DXPS subfamily.</text>
</comment>
<dbReference type="GO" id="GO:0030976">
    <property type="term" value="F:thiamine pyrophosphate binding"/>
    <property type="evidence" value="ECO:0007669"/>
    <property type="project" value="UniProtKB-UniRule"/>
</dbReference>
<dbReference type="Gene3D" id="3.40.50.970">
    <property type="match status" value="2"/>
</dbReference>
<comment type="pathway">
    <text evidence="1 11">Metabolic intermediate biosynthesis; 1-deoxy-D-xylulose 5-phosphate biosynthesis; 1-deoxy-D-xylulose 5-phosphate from D-glyceraldehyde 3-phosphate and pyruvate: step 1/1.</text>
</comment>
<evidence type="ECO:0000256" key="9">
    <source>
        <dbReference type="ARBA" id="ARBA00023229"/>
    </source>
</evidence>
<keyword evidence="8 11" id="KW-0786">Thiamine pyrophosphate</keyword>
<dbReference type="AlphaFoldDB" id="A0A4Q1U9W4"/>
<name>A0A4Q1U9W4_RHILE</name>
<evidence type="ECO:0000256" key="10">
    <source>
        <dbReference type="ARBA" id="ARBA00055605"/>
    </source>
</evidence>
<organism evidence="13 14">
    <name type="scientific">Rhizobium leguminosarum</name>
    <dbReference type="NCBI Taxonomy" id="384"/>
    <lineage>
        <taxon>Bacteria</taxon>
        <taxon>Pseudomonadati</taxon>
        <taxon>Pseudomonadota</taxon>
        <taxon>Alphaproteobacteria</taxon>
        <taxon>Hyphomicrobiales</taxon>
        <taxon>Rhizobiaceae</taxon>
        <taxon>Rhizobium/Agrobacterium group</taxon>
        <taxon>Rhizobium</taxon>
    </lineage>
</organism>
<feature type="binding site" evidence="11">
    <location>
        <position position="371"/>
    </location>
    <ligand>
        <name>thiamine diphosphate</name>
        <dbReference type="ChEBI" id="CHEBI:58937"/>
    </ligand>
</feature>
<comment type="function">
    <text evidence="10 11">Catalyzes the acyloin condensation reaction between C atoms 2 and 3 of pyruvate and glyceraldehyde 3-phosphate to yield 1-deoxy-D-xylulose-5-phosphate (DXP).</text>
</comment>
<evidence type="ECO:0000256" key="3">
    <source>
        <dbReference type="ARBA" id="ARBA00011738"/>
    </source>
</evidence>
<dbReference type="PANTHER" id="PTHR43322:SF5">
    <property type="entry name" value="1-DEOXY-D-XYLULOSE-5-PHOSPHATE SYNTHASE, CHLOROPLASTIC"/>
    <property type="match status" value="1"/>
</dbReference>
<dbReference type="InterPro" id="IPR049557">
    <property type="entry name" value="Transketolase_CS"/>
</dbReference>
<comment type="catalytic activity">
    <reaction evidence="11">
        <text>D-glyceraldehyde 3-phosphate + pyruvate + H(+) = 1-deoxy-D-xylulose 5-phosphate + CO2</text>
        <dbReference type="Rhea" id="RHEA:12605"/>
        <dbReference type="ChEBI" id="CHEBI:15361"/>
        <dbReference type="ChEBI" id="CHEBI:15378"/>
        <dbReference type="ChEBI" id="CHEBI:16526"/>
        <dbReference type="ChEBI" id="CHEBI:57792"/>
        <dbReference type="ChEBI" id="CHEBI:59776"/>
        <dbReference type="EC" id="2.2.1.7"/>
    </reaction>
</comment>
<dbReference type="SMART" id="SM00861">
    <property type="entry name" value="Transket_pyr"/>
    <property type="match status" value="1"/>
</dbReference>
<evidence type="ECO:0000256" key="7">
    <source>
        <dbReference type="ARBA" id="ARBA00022977"/>
    </source>
</evidence>
<dbReference type="InterPro" id="IPR009014">
    <property type="entry name" value="Transketo_C/PFOR_II"/>
</dbReference>
<dbReference type="FunFam" id="3.40.50.920:FF:000002">
    <property type="entry name" value="1-deoxy-D-xylulose-5-phosphate synthase"/>
    <property type="match status" value="1"/>
</dbReference>
<gene>
    <name evidence="11" type="primary">dxs</name>
    <name evidence="13" type="ORF">B5P46_07505</name>
</gene>
<comment type="caution">
    <text evidence="13">The sequence shown here is derived from an EMBL/GenBank/DDBJ whole genome shotgun (WGS) entry which is preliminary data.</text>
</comment>
<evidence type="ECO:0000256" key="2">
    <source>
        <dbReference type="ARBA" id="ARBA00011081"/>
    </source>
</evidence>
<dbReference type="CDD" id="cd07033">
    <property type="entry name" value="TPP_PYR_DXS_TK_like"/>
    <property type="match status" value="1"/>
</dbReference>
<evidence type="ECO:0000313" key="14">
    <source>
        <dbReference type="Proteomes" id="UP000290767"/>
    </source>
</evidence>
<dbReference type="EMBL" id="MZMU01000003">
    <property type="protein sequence ID" value="RXT28616.1"/>
    <property type="molecule type" value="Genomic_DNA"/>
</dbReference>
<evidence type="ECO:0000256" key="6">
    <source>
        <dbReference type="ARBA" id="ARBA00022842"/>
    </source>
</evidence>
<keyword evidence="9 11" id="KW-0414">Isoprene biosynthesis</keyword>
<keyword evidence="6 11" id="KW-0460">Magnesium</keyword>
<dbReference type="InterPro" id="IPR033248">
    <property type="entry name" value="Transketolase_C"/>
</dbReference>
<evidence type="ECO:0000259" key="12">
    <source>
        <dbReference type="SMART" id="SM00861"/>
    </source>
</evidence>
<evidence type="ECO:0000256" key="11">
    <source>
        <dbReference type="HAMAP-Rule" id="MF_00315"/>
    </source>
</evidence>
<dbReference type="UniPathway" id="UPA00064">
    <property type="reaction ID" value="UER00091"/>
</dbReference>
<feature type="binding site" evidence="11">
    <location>
        <begin position="120"/>
        <end position="122"/>
    </location>
    <ligand>
        <name>thiamine diphosphate</name>
        <dbReference type="ChEBI" id="CHEBI:58937"/>
    </ligand>
</feature>
<dbReference type="GO" id="GO:0008661">
    <property type="term" value="F:1-deoxy-D-xylulose-5-phosphate synthase activity"/>
    <property type="evidence" value="ECO:0007669"/>
    <property type="project" value="UniProtKB-UniRule"/>
</dbReference>
<feature type="binding site" evidence="11">
    <location>
        <position position="151"/>
    </location>
    <ligand>
        <name>Mg(2+)</name>
        <dbReference type="ChEBI" id="CHEBI:18420"/>
    </ligand>
</feature>
<dbReference type="Gene3D" id="3.40.50.920">
    <property type="match status" value="1"/>
</dbReference>
<dbReference type="InterPro" id="IPR005475">
    <property type="entry name" value="Transketolase-like_Pyr-bd"/>
</dbReference>
<dbReference type="InterPro" id="IPR029061">
    <property type="entry name" value="THDP-binding"/>
</dbReference>
<evidence type="ECO:0000256" key="4">
    <source>
        <dbReference type="ARBA" id="ARBA00022679"/>
    </source>
</evidence>
<evidence type="ECO:0000256" key="8">
    <source>
        <dbReference type="ARBA" id="ARBA00023052"/>
    </source>
</evidence>
<dbReference type="GO" id="GO:0009228">
    <property type="term" value="P:thiamine biosynthetic process"/>
    <property type="evidence" value="ECO:0007669"/>
    <property type="project" value="UniProtKB-UniRule"/>
</dbReference>
<dbReference type="Pfam" id="PF13292">
    <property type="entry name" value="DXP_synthase_N"/>
    <property type="match status" value="1"/>
</dbReference>
<dbReference type="Pfam" id="PF02780">
    <property type="entry name" value="Transketolase_C"/>
    <property type="match status" value="1"/>
</dbReference>
<dbReference type="Pfam" id="PF02779">
    <property type="entry name" value="Transket_pyr"/>
    <property type="match status" value="1"/>
</dbReference>
<feature type="binding site" evidence="11">
    <location>
        <position position="180"/>
    </location>
    <ligand>
        <name>thiamine diphosphate</name>
        <dbReference type="ChEBI" id="CHEBI:58937"/>
    </ligand>
</feature>
<feature type="binding site" evidence="11">
    <location>
        <position position="79"/>
    </location>
    <ligand>
        <name>thiamine diphosphate</name>
        <dbReference type="ChEBI" id="CHEBI:58937"/>
    </ligand>
</feature>
<comment type="cofactor">
    <cofactor evidence="11">
        <name>thiamine diphosphate</name>
        <dbReference type="ChEBI" id="CHEBI:58937"/>
    </cofactor>
    <text evidence="11">Binds 1 thiamine pyrophosphate per subunit.</text>
</comment>
<feature type="binding site" evidence="11">
    <location>
        <begin position="152"/>
        <end position="153"/>
    </location>
    <ligand>
        <name>thiamine diphosphate</name>
        <dbReference type="ChEBI" id="CHEBI:58937"/>
    </ligand>
</feature>